<protein>
    <submittedName>
        <fullName evidence="1">Uncharacterized protein</fullName>
    </submittedName>
</protein>
<gene>
    <name evidence="1" type="ORF">GNZ13_45800</name>
</gene>
<proteinExistence type="predicted"/>
<dbReference type="RefSeq" id="WP_172177451.1">
    <property type="nucleotide sequence ID" value="NZ_WOEZ01000277.1"/>
</dbReference>
<dbReference type="AlphaFoldDB" id="A0A972SS96"/>
<reference evidence="1 2" key="1">
    <citation type="submission" date="2019-11" db="EMBL/GenBank/DDBJ databases">
        <title>Metabolism of dissolved organic matter in forest soils.</title>
        <authorList>
            <person name="Cyle K.T."/>
            <person name="Wilhelm R.C."/>
            <person name="Martinez C.E."/>
        </authorList>
    </citation>
    <scope>NUCLEOTIDE SEQUENCE [LARGE SCALE GENOMIC DNA]</scope>
    <source>
        <strain evidence="1 2">5N</strain>
    </source>
</reference>
<name>A0A972SS96_9BURK</name>
<dbReference type="Proteomes" id="UP000655523">
    <property type="component" value="Unassembled WGS sequence"/>
</dbReference>
<organism evidence="1 2">
    <name type="scientific">Paraburkholderia elongata</name>
    <dbReference type="NCBI Taxonomy" id="2675747"/>
    <lineage>
        <taxon>Bacteria</taxon>
        <taxon>Pseudomonadati</taxon>
        <taxon>Pseudomonadota</taxon>
        <taxon>Betaproteobacteria</taxon>
        <taxon>Burkholderiales</taxon>
        <taxon>Burkholderiaceae</taxon>
        <taxon>Paraburkholderia</taxon>
    </lineage>
</organism>
<evidence type="ECO:0000313" key="1">
    <source>
        <dbReference type="EMBL" id="NPT61650.1"/>
    </source>
</evidence>
<sequence length="238" mass="26330">MARPQFAPRVQSIIQCNIELHLYCKLLSNAILNADTGAASRSLRQLIPSSDLHTVRKQVEWCNLMPICANAQAAPAWAVVVRMSASGIFPCRRLFGQAGNAGSRGLAVRRAQKKARCARSHWRLSAYRCQMTAETFLEDERDYLAWLAANPHGFVLNRFRKENSASYMVLHRATCRLISQLSGNARVGGFTERGYIKICASDVETLAGYARQHASQHGKPGGSFSKVCAFCDPTGVER</sequence>
<keyword evidence="2" id="KW-1185">Reference proteome</keyword>
<dbReference type="EMBL" id="WOEZ01000277">
    <property type="protein sequence ID" value="NPT61650.1"/>
    <property type="molecule type" value="Genomic_DNA"/>
</dbReference>
<comment type="caution">
    <text evidence="1">The sequence shown here is derived from an EMBL/GenBank/DDBJ whole genome shotgun (WGS) entry which is preliminary data.</text>
</comment>
<evidence type="ECO:0000313" key="2">
    <source>
        <dbReference type="Proteomes" id="UP000655523"/>
    </source>
</evidence>
<accession>A0A972SS96</accession>